<dbReference type="AlphaFoldDB" id="A0A178IP27"/>
<evidence type="ECO:0000313" key="1">
    <source>
        <dbReference type="EMBL" id="OAM91613.1"/>
    </source>
</evidence>
<name>A0A178IP27_9BACT</name>
<sequence length="536" mass="61397">MKILPGYGRINWAVYSPDGRHLHTVGTSKDVFSLEQESANSVLIDIQYNKESQNKKDTLVLDGWAFYHDQKPCKGKKRRNLYIRPGFNLRILGHLPDPKREEFQLRFGTDAYEFEKKLPPVKLTELSGKFREQALANAGIKRTAIPPPMRIGKYGITEWDEDTEGNLIYNQITGYAQTSPDSGTNLDDGFYWSETNCCWQGAAIPDEFPATELKLFFATLKPWQRLEIARRLEKDTFNCRPCGGGHYDEGIEFLANCNRITYTRRADENFEDRIRDIFQDAIYYLCTLRPKKTRGQCKKVLKCLQEVETGIARRACAKSTFGGYQLIHTGGPTDINGRNNGTRLLHLLKIGRGKSVKLAALQRCWAKISPQLKWEALKLKLLAADFGIAPYVSREWLAEAMRETRRCNTATIKKHLEYLRQQAEAAALKAAKIAARRDDDIFAITVPPEKETAYYNILNVLRNGKIVENHTVCKQGTRLFCQKTGMTIKQHYTRKKIRECLAGLQGKANDRDEWLKSHNFHWLFHELGLQKTPDAA</sequence>
<evidence type="ECO:0000313" key="2">
    <source>
        <dbReference type="Proteomes" id="UP000078486"/>
    </source>
</evidence>
<dbReference type="RefSeq" id="WP_068768627.1">
    <property type="nucleotide sequence ID" value="NZ_CP109796.1"/>
</dbReference>
<protein>
    <submittedName>
        <fullName evidence="1">Uncharacterized protein</fullName>
    </submittedName>
</protein>
<dbReference type="EMBL" id="LRRQ01000018">
    <property type="protein sequence ID" value="OAM91613.1"/>
    <property type="molecule type" value="Genomic_DNA"/>
</dbReference>
<reference evidence="1 2" key="1">
    <citation type="submission" date="2016-01" db="EMBL/GenBank/DDBJ databases">
        <title>High potential of lignocellulose degradation of a new Verrucomicrobia species.</title>
        <authorList>
            <person name="Wang Y."/>
            <person name="Shi Y."/>
            <person name="Qiu Z."/>
            <person name="Liu S."/>
            <person name="Yang H."/>
        </authorList>
    </citation>
    <scope>NUCLEOTIDE SEQUENCE [LARGE SCALE GENOMIC DNA]</scope>
    <source>
        <strain evidence="1 2">TSB47</strain>
    </source>
</reference>
<dbReference type="STRING" id="1184151.AW736_02100"/>
<proteinExistence type="predicted"/>
<dbReference type="Proteomes" id="UP000078486">
    <property type="component" value="Unassembled WGS sequence"/>
</dbReference>
<accession>A0A178IP27</accession>
<organism evidence="1 2">
    <name type="scientific">Termitidicoccus mucosus</name>
    <dbReference type="NCBI Taxonomy" id="1184151"/>
    <lineage>
        <taxon>Bacteria</taxon>
        <taxon>Pseudomonadati</taxon>
        <taxon>Verrucomicrobiota</taxon>
        <taxon>Opitutia</taxon>
        <taxon>Opitutales</taxon>
        <taxon>Opitutaceae</taxon>
        <taxon>Termitidicoccus</taxon>
    </lineage>
</organism>
<keyword evidence="2" id="KW-1185">Reference proteome</keyword>
<gene>
    <name evidence="1" type="ORF">AW736_02100</name>
</gene>
<comment type="caution">
    <text evidence="1">The sequence shown here is derived from an EMBL/GenBank/DDBJ whole genome shotgun (WGS) entry which is preliminary data.</text>
</comment>